<gene>
    <name evidence="3" type="ORF">ACFSAH_11410</name>
</gene>
<feature type="domain" description="Right handed beta helix" evidence="2">
    <location>
        <begin position="292"/>
        <end position="464"/>
    </location>
</feature>
<protein>
    <submittedName>
        <fullName evidence="3">Right-handed parallel beta-helix repeat-containing protein</fullName>
    </submittedName>
</protein>
<organism evidence="3 4">
    <name type="scientific">Pseudopedobacter beijingensis</name>
    <dbReference type="NCBI Taxonomy" id="1207056"/>
    <lineage>
        <taxon>Bacteria</taxon>
        <taxon>Pseudomonadati</taxon>
        <taxon>Bacteroidota</taxon>
        <taxon>Sphingobacteriia</taxon>
        <taxon>Sphingobacteriales</taxon>
        <taxon>Sphingobacteriaceae</taxon>
        <taxon>Pseudopedobacter</taxon>
    </lineage>
</organism>
<dbReference type="EMBL" id="JBHUDG010000017">
    <property type="protein sequence ID" value="MFD1630489.1"/>
    <property type="molecule type" value="Genomic_DNA"/>
</dbReference>
<keyword evidence="1" id="KW-0732">Signal</keyword>
<feature type="chain" id="PRO_5047423062" evidence="1">
    <location>
        <begin position="22"/>
        <end position="744"/>
    </location>
</feature>
<comment type="caution">
    <text evidence="3">The sequence shown here is derived from an EMBL/GenBank/DDBJ whole genome shotgun (WGS) entry which is preliminary data.</text>
</comment>
<sequence>MKKLYFSFIVLFAITWTQVVAQTTYYVKTDGNNSNDGLSWETAKATIADAIALANPANGDMIFVAKGTYIASGNNAVINPGAKVGLKFYGGFAGTETSLAERVFGTTAADSTNLVGNNYSVVVNYLAGGSTITTTLYDGFTIKNGNRTGSGGGMHNNISLTVNNCIFKENISSASGAGIYNSNNQITLLNCKFYGNKANTNGGGGILVSSGSSATITNCLFDGNITASGHGAGVSTYHTDANNPTTVNVSNCTFIRNEATGTGGGMYNYQNIKISILDCTFADNTATTNGGGVFNNTSADATITNSTFTSNIATLNGGGLYNSASSNGAITNCTFTSNIANNTTTATGGGGLFSTGAGPTVSYCKFMGNKAANGGGMLLTNATATTQFVNCLFSGNMATNAGGAGYINNSGTGSSSTPSFTNCTIAANYAKNTGGGLYNTGSNNGTTVTVTNSIIYGNSGGIANSVPAGATATVSYSNVQYTGATNEVDYNGGTNFNVDPNFTNLPAFSSTAPFTTGDYTLSSNSGSVINKGFNDAINGYNFDITGVNQRIYDTTVDMGAYEYQSVLPIKLSSFEARYQHNHVQLTWKTISESNNSHFEILRSDGVAFQVIDRVKGTGDSNQEITYHYTDYNPLSGVSYYQLRQVDFDNQSELSKIIPVSIAPKQTEIRIYTGESGEITIGVYAMKSGRANIIITDISGHKLLNQSVEIKEGYSTFENHIGLKPGVYVVSLQMEGETVSAKFVK</sequence>
<accession>A0ABW4IEU1</accession>
<dbReference type="Proteomes" id="UP001597118">
    <property type="component" value="Unassembled WGS sequence"/>
</dbReference>
<dbReference type="PANTHER" id="PTHR11319:SF35">
    <property type="entry name" value="OUTER MEMBRANE PROTEIN PMPC-RELATED"/>
    <property type="match status" value="1"/>
</dbReference>
<dbReference type="Gene3D" id="2.160.20.10">
    <property type="entry name" value="Single-stranded right-handed beta-helix, Pectin lyase-like"/>
    <property type="match status" value="1"/>
</dbReference>
<name>A0ABW4IEU1_9SPHI</name>
<evidence type="ECO:0000313" key="3">
    <source>
        <dbReference type="EMBL" id="MFD1630489.1"/>
    </source>
</evidence>
<dbReference type="InterPro" id="IPR011050">
    <property type="entry name" value="Pectin_lyase_fold/virulence"/>
</dbReference>
<evidence type="ECO:0000256" key="1">
    <source>
        <dbReference type="SAM" id="SignalP"/>
    </source>
</evidence>
<evidence type="ECO:0000259" key="2">
    <source>
        <dbReference type="Pfam" id="PF13229"/>
    </source>
</evidence>
<dbReference type="InterPro" id="IPR026444">
    <property type="entry name" value="Secre_tail"/>
</dbReference>
<dbReference type="InterPro" id="IPR006626">
    <property type="entry name" value="PbH1"/>
</dbReference>
<reference evidence="4" key="1">
    <citation type="journal article" date="2019" name="Int. J. Syst. Evol. Microbiol.">
        <title>The Global Catalogue of Microorganisms (GCM) 10K type strain sequencing project: providing services to taxonomists for standard genome sequencing and annotation.</title>
        <authorList>
            <consortium name="The Broad Institute Genomics Platform"/>
            <consortium name="The Broad Institute Genome Sequencing Center for Infectious Disease"/>
            <person name="Wu L."/>
            <person name="Ma J."/>
        </authorList>
    </citation>
    <scope>NUCLEOTIDE SEQUENCE [LARGE SCALE GENOMIC DNA]</scope>
    <source>
        <strain evidence="4">CCUG 53762</strain>
    </source>
</reference>
<dbReference type="RefSeq" id="WP_379662866.1">
    <property type="nucleotide sequence ID" value="NZ_JBHUDG010000017.1"/>
</dbReference>
<dbReference type="InterPro" id="IPR012334">
    <property type="entry name" value="Pectin_lyas_fold"/>
</dbReference>
<dbReference type="SUPFAM" id="SSF51126">
    <property type="entry name" value="Pectin lyase-like"/>
    <property type="match status" value="1"/>
</dbReference>
<dbReference type="Pfam" id="PF13229">
    <property type="entry name" value="Beta_helix"/>
    <property type="match status" value="1"/>
</dbReference>
<feature type="signal peptide" evidence="1">
    <location>
        <begin position="1"/>
        <end position="21"/>
    </location>
</feature>
<evidence type="ECO:0000313" key="4">
    <source>
        <dbReference type="Proteomes" id="UP001597118"/>
    </source>
</evidence>
<dbReference type="SMART" id="SM00710">
    <property type="entry name" value="PbH1"/>
    <property type="match status" value="8"/>
</dbReference>
<keyword evidence="4" id="KW-1185">Reference proteome</keyword>
<dbReference type="NCBIfam" id="TIGR04183">
    <property type="entry name" value="Por_Secre_tail"/>
    <property type="match status" value="1"/>
</dbReference>
<proteinExistence type="predicted"/>
<dbReference type="InterPro" id="IPR039448">
    <property type="entry name" value="Beta_helix"/>
</dbReference>
<dbReference type="PANTHER" id="PTHR11319">
    <property type="entry name" value="G PROTEIN-COUPLED RECEPTOR-RELATED"/>
    <property type="match status" value="1"/>
</dbReference>